<gene>
    <name evidence="4" type="ORF">LR394_22300</name>
</gene>
<dbReference type="PANTHER" id="PTHR43245:SF52">
    <property type="entry name" value="NAD-DEPENDENT EPIMERASE_DEHYDRATASE"/>
    <property type="match status" value="1"/>
</dbReference>
<dbReference type="PANTHER" id="PTHR43245">
    <property type="entry name" value="BIFUNCTIONAL POLYMYXIN RESISTANCE PROTEIN ARNA"/>
    <property type="match status" value="1"/>
</dbReference>
<name>A0A9X1SVG8_9ACTN</name>
<dbReference type="EMBL" id="JAJOMB010000012">
    <property type="protein sequence ID" value="MCD5313646.1"/>
    <property type="molecule type" value="Genomic_DNA"/>
</dbReference>
<evidence type="ECO:0000313" key="5">
    <source>
        <dbReference type="Proteomes" id="UP001138997"/>
    </source>
</evidence>
<keyword evidence="2" id="KW-0812">Transmembrane</keyword>
<dbReference type="AlphaFoldDB" id="A0A9X1SVG8"/>
<evidence type="ECO:0000259" key="3">
    <source>
        <dbReference type="Pfam" id="PF01370"/>
    </source>
</evidence>
<dbReference type="Gene3D" id="3.40.50.720">
    <property type="entry name" value="NAD(P)-binding Rossmann-like Domain"/>
    <property type="match status" value="1"/>
</dbReference>
<comment type="caution">
    <text evidence="4">The sequence shown here is derived from an EMBL/GenBank/DDBJ whole genome shotgun (WGS) entry which is preliminary data.</text>
</comment>
<keyword evidence="2" id="KW-0472">Membrane</keyword>
<proteinExistence type="predicted"/>
<dbReference type="InterPro" id="IPR036291">
    <property type="entry name" value="NAD(P)-bd_dom_sf"/>
</dbReference>
<evidence type="ECO:0000313" key="4">
    <source>
        <dbReference type="EMBL" id="MCD5313646.1"/>
    </source>
</evidence>
<feature type="region of interest" description="Disordered" evidence="1">
    <location>
        <begin position="72"/>
        <end position="102"/>
    </location>
</feature>
<feature type="transmembrane region" description="Helical" evidence="2">
    <location>
        <begin position="465"/>
        <end position="484"/>
    </location>
</feature>
<protein>
    <submittedName>
        <fullName evidence="4">NAD-dependent epimerase/dehydratase family protein</fullName>
    </submittedName>
</protein>
<keyword evidence="5" id="KW-1185">Reference proteome</keyword>
<feature type="region of interest" description="Disordered" evidence="1">
    <location>
        <begin position="116"/>
        <end position="179"/>
    </location>
</feature>
<keyword evidence="2" id="KW-1133">Transmembrane helix</keyword>
<evidence type="ECO:0000256" key="2">
    <source>
        <dbReference type="SAM" id="Phobius"/>
    </source>
</evidence>
<dbReference type="InterPro" id="IPR001509">
    <property type="entry name" value="Epimerase_deHydtase"/>
</dbReference>
<dbReference type="SUPFAM" id="SSF51735">
    <property type="entry name" value="NAD(P)-binding Rossmann-fold domains"/>
    <property type="match status" value="1"/>
</dbReference>
<dbReference type="Pfam" id="PF01370">
    <property type="entry name" value="Epimerase"/>
    <property type="match status" value="1"/>
</dbReference>
<evidence type="ECO:0000256" key="1">
    <source>
        <dbReference type="SAM" id="MobiDB-lite"/>
    </source>
</evidence>
<dbReference type="RefSeq" id="WP_231445034.1">
    <property type="nucleotide sequence ID" value="NZ_JAJOMB010000012.1"/>
</dbReference>
<accession>A0A9X1SVG8</accession>
<dbReference type="InterPro" id="IPR050177">
    <property type="entry name" value="Lipid_A_modif_metabolic_enz"/>
</dbReference>
<organism evidence="4 5">
    <name type="scientific">Kineosporia babensis</name>
    <dbReference type="NCBI Taxonomy" id="499548"/>
    <lineage>
        <taxon>Bacteria</taxon>
        <taxon>Bacillati</taxon>
        <taxon>Actinomycetota</taxon>
        <taxon>Actinomycetes</taxon>
        <taxon>Kineosporiales</taxon>
        <taxon>Kineosporiaceae</taxon>
        <taxon>Kineosporia</taxon>
    </lineage>
</organism>
<reference evidence="4" key="1">
    <citation type="submission" date="2021-11" db="EMBL/GenBank/DDBJ databases">
        <title>Streptomyces corallinus and Kineosporia corallina sp. nov., two new coral-derived marine actinobacteria.</title>
        <authorList>
            <person name="Buangrab K."/>
            <person name="Sutthacheep M."/>
            <person name="Yeemin T."/>
            <person name="Harunari E."/>
            <person name="Igarashi Y."/>
            <person name="Sripreechasak P."/>
            <person name="Kanchanasin P."/>
            <person name="Tanasupawat S."/>
            <person name="Phongsopitanun W."/>
        </authorList>
    </citation>
    <scope>NUCLEOTIDE SEQUENCE</scope>
    <source>
        <strain evidence="4">JCM 31032</strain>
    </source>
</reference>
<dbReference type="Proteomes" id="UP001138997">
    <property type="component" value="Unassembled WGS sequence"/>
</dbReference>
<feature type="domain" description="NAD-dependent epimerase/dehydratase" evidence="3">
    <location>
        <begin position="189"/>
        <end position="358"/>
    </location>
</feature>
<sequence>MTPKRRPRFVLRTAGQAGPGVIAVTGAAGPAGRALVASLLRRMSESAQVPGDSAPIRVIAVDAAERIERLTAPAAATTAKPAERPAAETPAAPKPSSDVRDQAQDLEPGLEYSASLENRTEPEASDLPPGTTTSPITEENPRPRRRSYLPAGLTSPLKKPKAEEEETPSAPELGIVPGTDTGVDWRAADISSPEVVGVLDSADVVIHLATADDLAQNVTSNPSDRRLLAVRAAQAVSMAAAAVGARRFVAVTSAMVLGARPENPIPLEDEASCRADPDDGLVGDLLEVERVLERIPRVHPGLDFTLIRPAALVGPGVDTAVTRHFEAPRLLVLRGTGTRWQFCHVDDLAEAIWTAVTAGIDGPLTVGAAGSLDETQVETISGMRRLEVPAGLAFSTAERLHRVGVLNTPASELAYVVHPWVIGSTGLLAAGWQPVHGNEACLQGLLDDQRRRRATPGWRVDRRDAAAMGAAGAAVALLGTAAIVRQARSRQSKRRRSTLDP</sequence>